<feature type="domain" description="HTH cro/C1-type" evidence="2">
    <location>
        <begin position="6"/>
        <end position="61"/>
    </location>
</feature>
<evidence type="ECO:0000313" key="4">
    <source>
        <dbReference type="Proteomes" id="UP000641588"/>
    </source>
</evidence>
<name>A0A972GW02_9BACL</name>
<reference evidence="3" key="1">
    <citation type="submission" date="2019-10" db="EMBL/GenBank/DDBJ databases">
        <title>Description of Paenibacillus glebae sp. nov.</title>
        <authorList>
            <person name="Carlier A."/>
            <person name="Qi S."/>
        </authorList>
    </citation>
    <scope>NUCLEOTIDE SEQUENCE</scope>
    <source>
        <strain evidence="3">LMG 31456</strain>
    </source>
</reference>
<dbReference type="PROSITE" id="PS50943">
    <property type="entry name" value="HTH_CROC1"/>
    <property type="match status" value="1"/>
</dbReference>
<dbReference type="Proteomes" id="UP000641588">
    <property type="component" value="Unassembled WGS sequence"/>
</dbReference>
<dbReference type="SUPFAM" id="SSF47413">
    <property type="entry name" value="lambda repressor-like DNA-binding domains"/>
    <property type="match status" value="1"/>
</dbReference>
<dbReference type="RefSeq" id="WP_171655554.1">
    <property type="nucleotide sequence ID" value="NZ_WHOD01000109.1"/>
</dbReference>
<proteinExistence type="predicted"/>
<sequence>MIGKNIYKIRKQRGYTLSELAERTGISKSYLSNIERNLKQNPSIQVVEKIALVLKVELKTLLKLGTDLESKQQLEKEWIDFIYEMKKTGIDKERIHEYKILIEFMQWYNGKIQD</sequence>
<protein>
    <submittedName>
        <fullName evidence="3">Helix-turn-helix domain-containing protein</fullName>
    </submittedName>
</protein>
<dbReference type="PANTHER" id="PTHR46797">
    <property type="entry name" value="HTH-TYPE TRANSCRIPTIONAL REGULATOR"/>
    <property type="match status" value="1"/>
</dbReference>
<dbReference type="InterPro" id="IPR050807">
    <property type="entry name" value="TransReg_Diox_bact_type"/>
</dbReference>
<dbReference type="InterPro" id="IPR010982">
    <property type="entry name" value="Lambda_DNA-bd_dom_sf"/>
</dbReference>
<dbReference type="InterPro" id="IPR001387">
    <property type="entry name" value="Cro/C1-type_HTH"/>
</dbReference>
<dbReference type="GO" id="GO:0003677">
    <property type="term" value="F:DNA binding"/>
    <property type="evidence" value="ECO:0007669"/>
    <property type="project" value="UniProtKB-KW"/>
</dbReference>
<comment type="caution">
    <text evidence="3">The sequence shown here is derived from an EMBL/GenBank/DDBJ whole genome shotgun (WGS) entry which is preliminary data.</text>
</comment>
<dbReference type="Pfam" id="PF01381">
    <property type="entry name" value="HTH_3"/>
    <property type="match status" value="1"/>
</dbReference>
<gene>
    <name evidence="3" type="ORF">GC093_29420</name>
</gene>
<dbReference type="EMBL" id="WHOD01000109">
    <property type="protein sequence ID" value="NOU97318.1"/>
    <property type="molecule type" value="Genomic_DNA"/>
</dbReference>
<organism evidence="3 4">
    <name type="scientific">Paenibacillus foliorum</name>
    <dbReference type="NCBI Taxonomy" id="2654974"/>
    <lineage>
        <taxon>Bacteria</taxon>
        <taxon>Bacillati</taxon>
        <taxon>Bacillota</taxon>
        <taxon>Bacilli</taxon>
        <taxon>Bacillales</taxon>
        <taxon>Paenibacillaceae</taxon>
        <taxon>Paenibacillus</taxon>
    </lineage>
</organism>
<accession>A0A972GW02</accession>
<keyword evidence="1" id="KW-0238">DNA-binding</keyword>
<dbReference type="GO" id="GO:0005829">
    <property type="term" value="C:cytosol"/>
    <property type="evidence" value="ECO:0007669"/>
    <property type="project" value="TreeGrafter"/>
</dbReference>
<dbReference type="Gene3D" id="1.10.260.40">
    <property type="entry name" value="lambda repressor-like DNA-binding domains"/>
    <property type="match status" value="1"/>
</dbReference>
<dbReference type="CDD" id="cd00093">
    <property type="entry name" value="HTH_XRE"/>
    <property type="match status" value="1"/>
</dbReference>
<keyword evidence="4" id="KW-1185">Reference proteome</keyword>
<evidence type="ECO:0000259" key="2">
    <source>
        <dbReference type="PROSITE" id="PS50943"/>
    </source>
</evidence>
<evidence type="ECO:0000256" key="1">
    <source>
        <dbReference type="ARBA" id="ARBA00023125"/>
    </source>
</evidence>
<dbReference type="SMART" id="SM00530">
    <property type="entry name" value="HTH_XRE"/>
    <property type="match status" value="1"/>
</dbReference>
<dbReference type="PANTHER" id="PTHR46797:SF1">
    <property type="entry name" value="METHYLPHOSPHONATE SYNTHASE"/>
    <property type="match status" value="1"/>
</dbReference>
<evidence type="ECO:0000313" key="3">
    <source>
        <dbReference type="EMBL" id="NOU97318.1"/>
    </source>
</evidence>
<dbReference type="AlphaFoldDB" id="A0A972GW02"/>
<dbReference type="GO" id="GO:0003700">
    <property type="term" value="F:DNA-binding transcription factor activity"/>
    <property type="evidence" value="ECO:0007669"/>
    <property type="project" value="TreeGrafter"/>
</dbReference>